<dbReference type="Pfam" id="PF00672">
    <property type="entry name" value="HAMP"/>
    <property type="match status" value="1"/>
</dbReference>
<dbReference type="InterPro" id="IPR036457">
    <property type="entry name" value="PPM-type-like_dom_sf"/>
</dbReference>
<keyword evidence="2" id="KW-0472">Membrane</keyword>
<evidence type="ECO:0000313" key="4">
    <source>
        <dbReference type="EMBL" id="BDU74371.1"/>
    </source>
</evidence>
<dbReference type="InterPro" id="IPR052016">
    <property type="entry name" value="Bact_Sigma-Reg"/>
</dbReference>
<dbReference type="PROSITE" id="PS50885">
    <property type="entry name" value="HAMP"/>
    <property type="match status" value="1"/>
</dbReference>
<dbReference type="PANTHER" id="PTHR43156:SF9">
    <property type="entry name" value="HAMP DOMAIN-CONTAINING PROTEIN"/>
    <property type="match status" value="1"/>
</dbReference>
<evidence type="ECO:0000313" key="5">
    <source>
        <dbReference type="Proteomes" id="UP001238179"/>
    </source>
</evidence>
<dbReference type="GO" id="GO:0016020">
    <property type="term" value="C:membrane"/>
    <property type="evidence" value="ECO:0007669"/>
    <property type="project" value="InterPro"/>
</dbReference>
<sequence>MKFGSLKVRSILTILAIYGAVGIVSILVFLWVAQGMSATFGQRFAEKNAQLEKERLMGPVRREVALARKLADSAALRAFCRAEAEPGARAAGLRELESFRRDFADKSCFFVVAPSRHYYFGDASAPARVPRYTLEPGAVNDRWFFETLDKVDDFALHVDSSVPLGLLKVWVNVVVKDGGRKVGLAGTGVDLSAFLRELVSGTDRSAMTIMVDPKGVLQAHPSARYMDFNARMKDEARRMTLFQLVDGEAGRALLRARMDRLVKGESPLESFRISVEGRRYLAAALYIKEIDWVTITLVDPSQVMGLRSFLPILALLAVSLLVTIALVSWLLNRMVLEPLARLSGSSREIAAGNYGITLPVERDDEIGQLTRNFNHMAATIQDHTSNLEGLVEERTLALTQSNRKILDSLAYAHLIQESILPKAADLSLHVPDHFVLFQPRDIVGGDFYACLPLEDGCLLAVGDCTGHGVPGAFMSMSAGAILNQAVARLGAQDPALLLGEMNTALKRLLHQQGSGPGPRGGAMDNGLELALLRLRPGRAVFAGAHLPLWILEPGGDEITVLAGDSQSLGYRRSREDFPFRNQELALAPGTVIYLFTDGLLDQHGGRFNFGFGRRRLARLLLDLRGLPMAAQGEALGEALADYRGANPQRDDITILGLRTGPAEE</sequence>
<dbReference type="GO" id="GO:0016791">
    <property type="term" value="F:phosphatase activity"/>
    <property type="evidence" value="ECO:0007669"/>
    <property type="project" value="TreeGrafter"/>
</dbReference>
<keyword evidence="1" id="KW-0378">Hydrolase</keyword>
<accession>A0AA48GYU1</accession>
<dbReference type="SMART" id="SM00331">
    <property type="entry name" value="PP2C_SIG"/>
    <property type="match status" value="1"/>
</dbReference>
<dbReference type="Proteomes" id="UP001238179">
    <property type="component" value="Chromosome"/>
</dbReference>
<dbReference type="PANTHER" id="PTHR43156">
    <property type="entry name" value="STAGE II SPORULATION PROTEIN E-RELATED"/>
    <property type="match status" value="1"/>
</dbReference>
<proteinExistence type="predicted"/>
<dbReference type="InterPro" id="IPR001932">
    <property type="entry name" value="PPM-type_phosphatase-like_dom"/>
</dbReference>
<dbReference type="SUPFAM" id="SSF158472">
    <property type="entry name" value="HAMP domain-like"/>
    <property type="match status" value="1"/>
</dbReference>
<keyword evidence="2" id="KW-0812">Transmembrane</keyword>
<reference evidence="5" key="1">
    <citation type="journal article" date="2023" name="Int. J. Syst. Evol. Microbiol.">
        <title>Mesoterricola silvestris gen. nov., sp. nov., Mesoterricola sediminis sp. nov., Geothrix oryzae sp. nov., Geothrix edaphica sp. nov., Geothrix rubra sp. nov., and Geothrix limicola sp. nov., six novel members of Acidobacteriota isolated from soils.</title>
        <authorList>
            <person name="Itoh H."/>
            <person name="Sugisawa Y."/>
            <person name="Mise K."/>
            <person name="Xu Z."/>
            <person name="Kuniyasu M."/>
            <person name="Ushijima N."/>
            <person name="Kawano K."/>
            <person name="Kobayashi E."/>
            <person name="Shiratori Y."/>
            <person name="Masuda Y."/>
            <person name="Senoo K."/>
        </authorList>
    </citation>
    <scope>NUCLEOTIDE SEQUENCE [LARGE SCALE GENOMIC DNA]</scope>
    <source>
        <strain evidence="5">W79</strain>
    </source>
</reference>
<dbReference type="SMART" id="SM00304">
    <property type="entry name" value="HAMP"/>
    <property type="match status" value="1"/>
</dbReference>
<dbReference type="Gene3D" id="3.60.40.10">
    <property type="entry name" value="PPM-type phosphatase domain"/>
    <property type="match status" value="1"/>
</dbReference>
<dbReference type="InterPro" id="IPR003660">
    <property type="entry name" value="HAMP_dom"/>
</dbReference>
<dbReference type="RefSeq" id="WP_316413046.1">
    <property type="nucleotide sequence ID" value="NZ_AP027080.1"/>
</dbReference>
<dbReference type="Gene3D" id="6.10.340.10">
    <property type="match status" value="1"/>
</dbReference>
<keyword evidence="5" id="KW-1185">Reference proteome</keyword>
<dbReference type="KEGG" id="msil:METEAL_35450"/>
<keyword evidence="2" id="KW-1133">Transmembrane helix</keyword>
<gene>
    <name evidence="4" type="ORF">METEAL_35450</name>
</gene>
<protein>
    <recommendedName>
        <fullName evidence="3">HAMP domain-containing protein</fullName>
    </recommendedName>
</protein>
<feature type="domain" description="HAMP" evidence="3">
    <location>
        <begin position="333"/>
        <end position="385"/>
    </location>
</feature>
<evidence type="ECO:0000256" key="1">
    <source>
        <dbReference type="ARBA" id="ARBA00022801"/>
    </source>
</evidence>
<evidence type="ECO:0000256" key="2">
    <source>
        <dbReference type="SAM" id="Phobius"/>
    </source>
</evidence>
<evidence type="ECO:0000259" key="3">
    <source>
        <dbReference type="PROSITE" id="PS50885"/>
    </source>
</evidence>
<dbReference type="CDD" id="cd06225">
    <property type="entry name" value="HAMP"/>
    <property type="match status" value="1"/>
</dbReference>
<dbReference type="EMBL" id="AP027080">
    <property type="protein sequence ID" value="BDU74371.1"/>
    <property type="molecule type" value="Genomic_DNA"/>
</dbReference>
<dbReference type="GO" id="GO:0007165">
    <property type="term" value="P:signal transduction"/>
    <property type="evidence" value="ECO:0007669"/>
    <property type="project" value="InterPro"/>
</dbReference>
<feature type="transmembrane region" description="Helical" evidence="2">
    <location>
        <begin position="309"/>
        <end position="331"/>
    </location>
</feature>
<name>A0AA48GYU1_9BACT</name>
<organism evidence="4 5">
    <name type="scientific">Mesoterricola silvestris</name>
    <dbReference type="NCBI Taxonomy" id="2927979"/>
    <lineage>
        <taxon>Bacteria</taxon>
        <taxon>Pseudomonadati</taxon>
        <taxon>Acidobacteriota</taxon>
        <taxon>Holophagae</taxon>
        <taxon>Holophagales</taxon>
        <taxon>Holophagaceae</taxon>
        <taxon>Mesoterricola</taxon>
    </lineage>
</organism>
<dbReference type="AlphaFoldDB" id="A0AA48GYU1"/>
<feature type="transmembrane region" description="Helical" evidence="2">
    <location>
        <begin position="12"/>
        <end position="33"/>
    </location>
</feature>
<dbReference type="Pfam" id="PF07228">
    <property type="entry name" value="SpoIIE"/>
    <property type="match status" value="1"/>
</dbReference>